<keyword evidence="6 7" id="KW-0472">Membrane</keyword>
<evidence type="ECO:0000256" key="5">
    <source>
        <dbReference type="ARBA" id="ARBA00023010"/>
    </source>
</evidence>
<evidence type="ECO:0000256" key="1">
    <source>
        <dbReference type="ARBA" id="ARBA00004141"/>
    </source>
</evidence>
<dbReference type="InterPro" id="IPR019820">
    <property type="entry name" value="Sec-indep_translocase_CS"/>
</dbReference>
<evidence type="ECO:0000313" key="9">
    <source>
        <dbReference type="EMBL" id="AGS34830.1"/>
    </source>
</evidence>
<dbReference type="GO" id="GO:0009977">
    <property type="term" value="F:proton motive force dependent protein transmembrane transporter activity"/>
    <property type="evidence" value="ECO:0007669"/>
    <property type="project" value="TreeGrafter"/>
</dbReference>
<dbReference type="GO" id="GO:0065002">
    <property type="term" value="P:intracellular protein transmembrane transport"/>
    <property type="evidence" value="ECO:0007669"/>
    <property type="project" value="TreeGrafter"/>
</dbReference>
<dbReference type="KEGG" id="cmd:B841_06785"/>
<dbReference type="STRING" id="1224163.B841_06785"/>
<comment type="subunit">
    <text evidence="7">The Tat system comprises two distinct complexes: a TatABC complex, containing multiple copies of TatA, TatB and TatC subunits, and a separate TatA complex, containing only TatA subunits. Substrates initially bind to the TatABC complex, which probably triggers association of the separate TatA complex to form the active translocon.</text>
</comment>
<dbReference type="Pfam" id="PF00902">
    <property type="entry name" value="TatC"/>
    <property type="match status" value="1"/>
</dbReference>
<keyword evidence="2 7" id="KW-0812">Transmembrane</keyword>
<organism evidence="9 10">
    <name type="scientific">Corynebacterium maris DSM 45190</name>
    <dbReference type="NCBI Taxonomy" id="1224163"/>
    <lineage>
        <taxon>Bacteria</taxon>
        <taxon>Bacillati</taxon>
        <taxon>Actinomycetota</taxon>
        <taxon>Actinomycetes</taxon>
        <taxon>Mycobacteriales</taxon>
        <taxon>Corynebacteriaceae</taxon>
        <taxon>Corynebacterium</taxon>
    </lineage>
</organism>
<dbReference type="InterPro" id="IPR002033">
    <property type="entry name" value="TatC"/>
</dbReference>
<keyword evidence="10" id="KW-1185">Reference proteome</keyword>
<dbReference type="PATRIC" id="fig|1224163.3.peg.1363"/>
<comment type="similarity">
    <text evidence="7">Belongs to the TatC family.</text>
</comment>
<dbReference type="eggNOG" id="COG0805">
    <property type="taxonomic scope" value="Bacteria"/>
</dbReference>
<feature type="transmembrane region" description="Helical" evidence="7">
    <location>
        <begin position="239"/>
        <end position="256"/>
    </location>
</feature>
<feature type="transmembrane region" description="Helical" evidence="7">
    <location>
        <begin position="218"/>
        <end position="233"/>
    </location>
</feature>
<dbReference type="AlphaFoldDB" id="S5T2I8"/>
<keyword evidence="5 7" id="KW-0811">Translocation</keyword>
<dbReference type="EMBL" id="CP003924">
    <property type="protein sequence ID" value="AGS34830.1"/>
    <property type="molecule type" value="Genomic_DNA"/>
</dbReference>
<evidence type="ECO:0000256" key="2">
    <source>
        <dbReference type="ARBA" id="ARBA00022692"/>
    </source>
</evidence>
<dbReference type="PRINTS" id="PR01840">
    <property type="entry name" value="TATCFAMILY"/>
</dbReference>
<dbReference type="PROSITE" id="PS01218">
    <property type="entry name" value="TATC"/>
    <property type="match status" value="1"/>
</dbReference>
<dbReference type="GO" id="GO:0033281">
    <property type="term" value="C:TAT protein transport complex"/>
    <property type="evidence" value="ECO:0007669"/>
    <property type="project" value="UniProtKB-UniRule"/>
</dbReference>
<name>S5T2I8_9CORY</name>
<feature type="transmembrane region" description="Helical" evidence="7">
    <location>
        <begin position="133"/>
        <end position="155"/>
    </location>
</feature>
<evidence type="ECO:0000256" key="7">
    <source>
        <dbReference type="HAMAP-Rule" id="MF_00902"/>
    </source>
</evidence>
<keyword evidence="7" id="KW-0813">Transport</keyword>
<evidence type="ECO:0000256" key="6">
    <source>
        <dbReference type="ARBA" id="ARBA00023136"/>
    </source>
</evidence>
<evidence type="ECO:0000256" key="4">
    <source>
        <dbReference type="ARBA" id="ARBA00022989"/>
    </source>
</evidence>
<reference evidence="9 10" key="1">
    <citation type="submission" date="2012-11" db="EMBL/GenBank/DDBJ databases">
        <title>The complete genome sequence of Corynebacterium maris Coryn-1 (=DSM 45190).</title>
        <authorList>
            <person name="Schaffert L."/>
            <person name="Albersmeier A."/>
            <person name="Kalinowski J."/>
            <person name="Ruckert C."/>
        </authorList>
    </citation>
    <scope>NUCLEOTIDE SEQUENCE [LARGE SCALE GENOMIC DNA]</scope>
    <source>
        <strain evidence="10">Coryn-1</strain>
    </source>
</reference>
<keyword evidence="7" id="KW-1003">Cell membrane</keyword>
<accession>S5T2I8</accession>
<dbReference type="GO" id="GO:0043953">
    <property type="term" value="P:protein transport by the Tat complex"/>
    <property type="evidence" value="ECO:0007669"/>
    <property type="project" value="UniProtKB-UniRule"/>
</dbReference>
<dbReference type="NCBIfam" id="TIGR00945">
    <property type="entry name" value="tatC"/>
    <property type="match status" value="1"/>
</dbReference>
<protein>
    <recommendedName>
        <fullName evidence="7">Sec-independent protein translocase protein TatC</fullName>
    </recommendedName>
</protein>
<comment type="function">
    <text evidence="7">Part of the twin-arginine translocation (Tat) system that transports large folded proteins containing a characteristic twin-arginine motif in their signal peptide across membranes. Together with TatB, TatC is part of a receptor directly interacting with Tat signal peptides.</text>
</comment>
<dbReference type="HOGENOM" id="CLU_031942_6_0_11"/>
<keyword evidence="3 7" id="KW-0653">Protein transport</keyword>
<dbReference type="Proteomes" id="UP000015388">
    <property type="component" value="Chromosome"/>
</dbReference>
<sequence>MWSKRARKKPKNRTGDMSLVEHLQELRKRLIIAVVAFILATTIGFVWYQWAPPGVMTLGEIIRGPYCSLPPETRADFTPGDECRLLATSPIEMLMLRLKVAAVAGLILSSPVWLYQIWAFVTPGLYKTERRWTLSFVGVAVLLFVSGALLAYLIVDRGLEFLVTIGGETQVAALTGESYFNFVLALIVIFGVSFEVPLFIVMLNIVDVLRYHDLKEKRRIIILLVFVFSALLTPSGDAYSMLVLAFAVGILVELAIQFCRINDKRRGIVGGVALADLDDEEASELEYTPEPVEPAASVKDPEPTRRRNTAETDYFDDVL</sequence>
<evidence type="ECO:0000313" key="10">
    <source>
        <dbReference type="Proteomes" id="UP000015388"/>
    </source>
</evidence>
<feature type="compositionally biased region" description="Basic and acidic residues" evidence="8">
    <location>
        <begin position="299"/>
        <end position="310"/>
    </location>
</feature>
<gene>
    <name evidence="7" type="primary">tatC</name>
    <name evidence="9" type="ORF">B841_06785</name>
</gene>
<feature type="region of interest" description="Disordered" evidence="8">
    <location>
        <begin position="282"/>
        <end position="319"/>
    </location>
</feature>
<dbReference type="HAMAP" id="MF_00902">
    <property type="entry name" value="TatC"/>
    <property type="match status" value="1"/>
</dbReference>
<evidence type="ECO:0000256" key="8">
    <source>
        <dbReference type="SAM" id="MobiDB-lite"/>
    </source>
</evidence>
<proteinExistence type="inferred from homology"/>
<feature type="transmembrane region" description="Helical" evidence="7">
    <location>
        <begin position="179"/>
        <end position="206"/>
    </location>
</feature>
<comment type="subcellular location">
    <subcellularLocation>
        <location evidence="7">Cell membrane</location>
        <topology evidence="7">Multi-pass membrane protein</topology>
    </subcellularLocation>
    <subcellularLocation>
        <location evidence="1">Membrane</location>
        <topology evidence="1">Multi-pass membrane protein</topology>
    </subcellularLocation>
</comment>
<feature type="transmembrane region" description="Helical" evidence="7">
    <location>
        <begin position="100"/>
        <end position="121"/>
    </location>
</feature>
<dbReference type="PANTHER" id="PTHR30371">
    <property type="entry name" value="SEC-INDEPENDENT PROTEIN TRANSLOCASE PROTEIN TATC"/>
    <property type="match status" value="1"/>
</dbReference>
<feature type="transmembrane region" description="Helical" evidence="7">
    <location>
        <begin position="30"/>
        <end position="50"/>
    </location>
</feature>
<dbReference type="PANTHER" id="PTHR30371:SF0">
    <property type="entry name" value="SEC-INDEPENDENT PROTEIN TRANSLOCASE PROTEIN TATC, CHLOROPLASTIC-RELATED"/>
    <property type="match status" value="1"/>
</dbReference>
<evidence type="ECO:0000256" key="3">
    <source>
        <dbReference type="ARBA" id="ARBA00022927"/>
    </source>
</evidence>
<keyword evidence="4 7" id="KW-1133">Transmembrane helix</keyword>